<dbReference type="EMBL" id="JBHSFA010000005">
    <property type="protein sequence ID" value="MFC4542028.1"/>
    <property type="molecule type" value="Genomic_DNA"/>
</dbReference>
<evidence type="ECO:0008006" key="3">
    <source>
        <dbReference type="Google" id="ProtNLM"/>
    </source>
</evidence>
<dbReference type="RefSeq" id="WP_250141434.1">
    <property type="nucleotide sequence ID" value="NZ_JALIQP010000004.1"/>
</dbReference>
<reference evidence="1 2" key="1">
    <citation type="journal article" date="2019" name="Int. J. Syst. Evol. Microbiol.">
        <title>The Global Catalogue of Microorganisms (GCM) 10K type strain sequencing project: providing services to taxonomists for standard genome sequencing and annotation.</title>
        <authorList>
            <consortium name="The Broad Institute Genomics Platform"/>
            <consortium name="The Broad Institute Genome Sequencing Center for Infectious Disease"/>
            <person name="Wu L."/>
            <person name="Ma J."/>
        </authorList>
    </citation>
    <scope>NUCLEOTIDE SEQUENCE [LARGE SCALE GENOMIC DNA]</scope>
    <source>
        <strain evidence="1 2">WLHS5</strain>
    </source>
</reference>
<organism evidence="1 2">
    <name type="scientific">Halosolutus amylolyticus</name>
    <dbReference type="NCBI Taxonomy" id="2932267"/>
    <lineage>
        <taxon>Archaea</taxon>
        <taxon>Methanobacteriati</taxon>
        <taxon>Methanobacteriota</taxon>
        <taxon>Stenosarchaea group</taxon>
        <taxon>Halobacteria</taxon>
        <taxon>Halobacteriales</taxon>
        <taxon>Natrialbaceae</taxon>
        <taxon>Halosolutus</taxon>
    </lineage>
</organism>
<proteinExistence type="predicted"/>
<keyword evidence="2" id="KW-1185">Reference proteome</keyword>
<evidence type="ECO:0000313" key="1">
    <source>
        <dbReference type="EMBL" id="MFC4542028.1"/>
    </source>
</evidence>
<accession>A0ABD5PNL3</accession>
<dbReference type="Proteomes" id="UP001595898">
    <property type="component" value="Unassembled WGS sequence"/>
</dbReference>
<gene>
    <name evidence="1" type="ORF">ACFO5R_08825</name>
</gene>
<sequence>MSATDRDVPPCDGCGLTVGRVRELEVQNPDGKVTVCDSCEETLRATIVAEVRVYV</sequence>
<protein>
    <recommendedName>
        <fullName evidence="3">Small CPxCG-related zinc finger protein</fullName>
    </recommendedName>
</protein>
<comment type="caution">
    <text evidence="1">The sequence shown here is derived from an EMBL/GenBank/DDBJ whole genome shotgun (WGS) entry which is preliminary data.</text>
</comment>
<evidence type="ECO:0000313" key="2">
    <source>
        <dbReference type="Proteomes" id="UP001595898"/>
    </source>
</evidence>
<dbReference type="AlphaFoldDB" id="A0ABD5PNL3"/>
<name>A0ABD5PNL3_9EURY</name>